<feature type="compositionally biased region" description="Polar residues" evidence="1">
    <location>
        <begin position="61"/>
        <end position="76"/>
    </location>
</feature>
<name>A0A3D8Y2R3_9BACT</name>
<feature type="region of interest" description="Disordered" evidence="1">
    <location>
        <begin position="54"/>
        <end position="114"/>
    </location>
</feature>
<dbReference type="Proteomes" id="UP000256373">
    <property type="component" value="Unassembled WGS sequence"/>
</dbReference>
<evidence type="ECO:0000313" key="3">
    <source>
        <dbReference type="EMBL" id="REA55980.1"/>
    </source>
</evidence>
<dbReference type="EMBL" id="QNUL01000043">
    <property type="protein sequence ID" value="REA55980.1"/>
    <property type="molecule type" value="Genomic_DNA"/>
</dbReference>
<proteinExistence type="predicted"/>
<comment type="caution">
    <text evidence="3">The sequence shown here is derived from an EMBL/GenBank/DDBJ whole genome shotgun (WGS) entry which is preliminary data.</text>
</comment>
<reference evidence="3 4" key="1">
    <citation type="submission" date="2018-07" db="EMBL/GenBank/DDBJ databases">
        <title>Dyadobacter roseus sp. nov., isolated from rose rhizosphere soil.</title>
        <authorList>
            <person name="Chen L."/>
        </authorList>
    </citation>
    <scope>NUCLEOTIDE SEQUENCE [LARGE SCALE GENOMIC DNA]</scope>
    <source>
        <strain evidence="3 4">RS19</strain>
    </source>
</reference>
<gene>
    <name evidence="3" type="ORF">DSL64_27620</name>
</gene>
<keyword evidence="2" id="KW-0732">Signal</keyword>
<organism evidence="3 4">
    <name type="scientific">Dyadobacter luteus</name>
    <dbReference type="NCBI Taxonomy" id="2259619"/>
    <lineage>
        <taxon>Bacteria</taxon>
        <taxon>Pseudomonadati</taxon>
        <taxon>Bacteroidota</taxon>
        <taxon>Cytophagia</taxon>
        <taxon>Cytophagales</taxon>
        <taxon>Spirosomataceae</taxon>
        <taxon>Dyadobacter</taxon>
    </lineage>
</organism>
<accession>A0A3D8Y2R3</accession>
<evidence type="ECO:0000256" key="1">
    <source>
        <dbReference type="SAM" id="MobiDB-lite"/>
    </source>
</evidence>
<dbReference type="AlphaFoldDB" id="A0A3D8Y2R3"/>
<feature type="chain" id="PRO_5017542013" evidence="2">
    <location>
        <begin position="23"/>
        <end position="114"/>
    </location>
</feature>
<sequence length="114" mass="12754">MKKLTKILFITAVAALPLMSFAQVQDTVYYKKKVKRTTTGTNVQDVIKDTINKETGPILNDNGTISTTGTIDGRSSTGREPDKQNETKVRKKKKITRTGDPISSDTTRRRKNRP</sequence>
<evidence type="ECO:0000313" key="4">
    <source>
        <dbReference type="Proteomes" id="UP000256373"/>
    </source>
</evidence>
<protein>
    <submittedName>
        <fullName evidence="3">Uncharacterized protein</fullName>
    </submittedName>
</protein>
<feature type="compositionally biased region" description="Basic and acidic residues" evidence="1">
    <location>
        <begin position="77"/>
        <end position="88"/>
    </location>
</feature>
<evidence type="ECO:0000256" key="2">
    <source>
        <dbReference type="SAM" id="SignalP"/>
    </source>
</evidence>
<dbReference type="RefSeq" id="WP_115834213.1">
    <property type="nucleotide sequence ID" value="NZ_QNUL01000043.1"/>
</dbReference>
<keyword evidence="4" id="KW-1185">Reference proteome</keyword>
<dbReference type="OrthoDB" id="961677at2"/>
<feature type="signal peptide" evidence="2">
    <location>
        <begin position="1"/>
        <end position="22"/>
    </location>
</feature>